<keyword evidence="5" id="KW-1185">Reference proteome</keyword>
<comment type="similarity">
    <text evidence="2">Belongs to the Nudix hydrolase family.</text>
</comment>
<name>A0ABV7JHG6_9SPHI</name>
<dbReference type="InterPro" id="IPR020476">
    <property type="entry name" value="Nudix_hydrolase"/>
</dbReference>
<keyword evidence="1 2" id="KW-0378">Hydrolase</keyword>
<dbReference type="Gene3D" id="3.90.79.10">
    <property type="entry name" value="Nucleoside Triphosphate Pyrophosphohydrolase"/>
    <property type="match status" value="1"/>
</dbReference>
<dbReference type="InterPro" id="IPR000086">
    <property type="entry name" value="NUDIX_hydrolase_dom"/>
</dbReference>
<dbReference type="EC" id="3.6.-.-" evidence="4"/>
<dbReference type="PROSITE" id="PS00893">
    <property type="entry name" value="NUDIX_BOX"/>
    <property type="match status" value="1"/>
</dbReference>
<evidence type="ECO:0000313" key="4">
    <source>
        <dbReference type="EMBL" id="MFC3197480.1"/>
    </source>
</evidence>
<dbReference type="GO" id="GO:0016787">
    <property type="term" value="F:hydrolase activity"/>
    <property type="evidence" value="ECO:0007669"/>
    <property type="project" value="UniProtKB-KW"/>
</dbReference>
<evidence type="ECO:0000259" key="3">
    <source>
        <dbReference type="PROSITE" id="PS51462"/>
    </source>
</evidence>
<dbReference type="PANTHER" id="PTHR21340:SF0">
    <property type="entry name" value="BIS(5'-NUCLEOSYL)-TETRAPHOSPHATASE [ASYMMETRICAL]"/>
    <property type="match status" value="1"/>
</dbReference>
<dbReference type="PROSITE" id="PS51462">
    <property type="entry name" value="NUDIX"/>
    <property type="match status" value="1"/>
</dbReference>
<dbReference type="EMBL" id="JBHRTA010000022">
    <property type="protein sequence ID" value="MFC3197480.1"/>
    <property type="molecule type" value="Genomic_DNA"/>
</dbReference>
<dbReference type="PANTHER" id="PTHR21340">
    <property type="entry name" value="DIADENOSINE 5,5-P1,P4-TETRAPHOSPHATE PYROPHOSPHOHYDROLASE MUTT"/>
    <property type="match status" value="1"/>
</dbReference>
<evidence type="ECO:0000313" key="5">
    <source>
        <dbReference type="Proteomes" id="UP001595526"/>
    </source>
</evidence>
<evidence type="ECO:0000256" key="2">
    <source>
        <dbReference type="RuleBase" id="RU003476"/>
    </source>
</evidence>
<evidence type="ECO:0000256" key="1">
    <source>
        <dbReference type="ARBA" id="ARBA00022801"/>
    </source>
</evidence>
<gene>
    <name evidence="4" type="ORF">ACFOET_07630</name>
</gene>
<dbReference type="CDD" id="cd03673">
    <property type="entry name" value="NUDIX_Ap6A_hydrolase"/>
    <property type="match status" value="1"/>
</dbReference>
<dbReference type="InterPro" id="IPR051325">
    <property type="entry name" value="Nudix_hydrolase_domain"/>
</dbReference>
<dbReference type="PRINTS" id="PR00502">
    <property type="entry name" value="NUDIXFAMILY"/>
</dbReference>
<dbReference type="SUPFAM" id="SSF55811">
    <property type="entry name" value="Nudix"/>
    <property type="match status" value="1"/>
</dbReference>
<proteinExistence type="inferred from homology"/>
<accession>A0ABV7JHG6</accession>
<dbReference type="Pfam" id="PF00293">
    <property type="entry name" value="NUDIX"/>
    <property type="match status" value="1"/>
</dbReference>
<feature type="domain" description="Nudix hydrolase" evidence="3">
    <location>
        <begin position="36"/>
        <end position="164"/>
    </location>
</feature>
<protein>
    <submittedName>
        <fullName evidence="4">NUDIX hydrolase</fullName>
        <ecNumber evidence="4">3.6.-.-</ecNumber>
    </submittedName>
</protein>
<dbReference type="InterPro" id="IPR015797">
    <property type="entry name" value="NUDIX_hydrolase-like_dom_sf"/>
</dbReference>
<reference evidence="5" key="1">
    <citation type="journal article" date="2019" name="Int. J. Syst. Evol. Microbiol.">
        <title>The Global Catalogue of Microorganisms (GCM) 10K type strain sequencing project: providing services to taxonomists for standard genome sequencing and annotation.</title>
        <authorList>
            <consortium name="The Broad Institute Genomics Platform"/>
            <consortium name="The Broad Institute Genome Sequencing Center for Infectious Disease"/>
            <person name="Wu L."/>
            <person name="Ma J."/>
        </authorList>
    </citation>
    <scope>NUCLEOTIDE SEQUENCE [LARGE SCALE GENOMIC DNA]</scope>
    <source>
        <strain evidence="5">KCTC 52416</strain>
    </source>
</reference>
<organism evidence="4 5">
    <name type="scientific">Parapedobacter deserti</name>
    <dbReference type="NCBI Taxonomy" id="1912957"/>
    <lineage>
        <taxon>Bacteria</taxon>
        <taxon>Pseudomonadati</taxon>
        <taxon>Bacteroidota</taxon>
        <taxon>Sphingobacteriia</taxon>
        <taxon>Sphingobacteriales</taxon>
        <taxon>Sphingobacteriaceae</taxon>
        <taxon>Parapedobacter</taxon>
    </lineage>
</organism>
<dbReference type="Proteomes" id="UP001595526">
    <property type="component" value="Unassembled WGS sequence"/>
</dbReference>
<dbReference type="InterPro" id="IPR020084">
    <property type="entry name" value="NUDIX_hydrolase_CS"/>
</dbReference>
<comment type="caution">
    <text evidence="4">The sequence shown here is derived from an EMBL/GenBank/DDBJ whole genome shotgun (WGS) entry which is preliminary data.</text>
</comment>
<sequence length="169" mass="19193">MEKLFKQVKDHAAPVTYFLLIKKPKDIFSSIKKQVKVIKAAGGLVKNGDGNYLFIYRLGKWDLPKGKIDAGESMKQAAVREVEEECGIKVDYLGTKLMTSYHVYVMKGELVLKKTNWYEMAVNKVPKLKPQLEEDITEAAWLSKGKFNKVRKNTYPLIADILDTVAVSH</sequence>